<dbReference type="InterPro" id="IPR004101">
    <property type="entry name" value="Mur_ligase_C"/>
</dbReference>
<dbReference type="InterPro" id="IPR018109">
    <property type="entry name" value="Folylpolyglutamate_synth_CS"/>
</dbReference>
<dbReference type="AlphaFoldDB" id="A0A3N6PCS8"/>
<evidence type="ECO:0000256" key="13">
    <source>
        <dbReference type="ARBA" id="ARBA00022842"/>
    </source>
</evidence>
<dbReference type="PANTHER" id="PTHR20941">
    <property type="entry name" value="FOLATE SYNTHESIS PROTEINS"/>
    <property type="match status" value="1"/>
</dbReference>
<protein>
    <recommendedName>
        <fullName evidence="19">Probable bifunctional folylpolyglutamate synthase/dihydropteroate synthase</fullName>
        <ecNumber evidence="6">2.5.1.15</ecNumber>
        <ecNumber evidence="7">6.3.2.17</ecNumber>
    </recommendedName>
</protein>
<evidence type="ECO:0000256" key="7">
    <source>
        <dbReference type="ARBA" id="ARBA00013025"/>
    </source>
</evidence>
<dbReference type="InterPro" id="IPR045031">
    <property type="entry name" value="DHP_synth-like"/>
</dbReference>
<dbReference type="Proteomes" id="UP000282323">
    <property type="component" value="Unassembled WGS sequence"/>
</dbReference>
<dbReference type="GO" id="GO:0046872">
    <property type="term" value="F:metal ion binding"/>
    <property type="evidence" value="ECO:0007669"/>
    <property type="project" value="UniProtKB-KW"/>
</dbReference>
<dbReference type="Pfam" id="PF00809">
    <property type="entry name" value="Pterin_bind"/>
    <property type="match status" value="1"/>
</dbReference>
<evidence type="ECO:0000256" key="17">
    <source>
        <dbReference type="ARBA" id="ARBA00057011"/>
    </source>
</evidence>
<sequence>MEYHEAINRLERLRRLRPEMGTDATEAMLAEIGNPQEELVAVQIAGSNGKGSTARLLDRILRESGATVGCYTSPDLNDRRERITVDGRKIPKAEVVDFVEAIWPHVIERSTESKAPTFFEVLTAMALWHFEREGVDVAVLEVGIGGRYDATSVVDPVAAAVTSVSLEHTDILGSTVAEIARDKAQVAPGDAPLVTGATGEALSEIRRETDVVTVGPAGESDSGTARASGDSIDASDSVPDVRVKEGGMVTKTMSSVSIVGPEWEIRSRIPLLGSHQAVNAGIAATLARQVADPSTDDITAGIRNVRWPGRFELVGDEPLSILDGAHNPDACSTVATLLERFEYDDLHLVFGALREKDVPGMCRALPESDRVYLASPDVERARGTDSLAAIFDDQTDATIDRYESVLVALDRALRTADPSDCVLVTGSLSVVAEARDRWTRSIRSVRTSTREQARRVLTQADVPAARHRNCVDRIPRRTVRVHVRHDEAAELRTLMASLGGTCAVSGVEATDQHVEVVLAGTIAQFKTLTARLRGRAIGGRRLAEQLTNAVGLGSDDSSGEYPWASETAVMGILNVTPDSFHDGGEYDAVEDAVVRAEEMVAAGADVIDVGGESTRPGAEPISAETERERVLPVLDRLDGLDATISIDTHKPSVAEAALDAGAEMVNDVTGLTDSRVREVVAEYDVPAVLMHSPSVPVDPDRRYVSHDVVEDVLETLTERIILAERAGIDRSQLIVDPGLGFGTTPSQSFELLDRLAEFRALGTPLMVGHSRKSMLESVTHPEGDRLAPTIAATTLAAERGVDLVRVHDVEPNAAAIATAQRTEFRR</sequence>
<dbReference type="PROSITE" id="PS50972">
    <property type="entry name" value="PTERIN_BINDING"/>
    <property type="match status" value="1"/>
</dbReference>
<comment type="similarity">
    <text evidence="18">In the N-terminal section; belongs to the folylpolyglutamate synthase family.</text>
</comment>
<dbReference type="PROSITE" id="PS00792">
    <property type="entry name" value="DHPS_1"/>
    <property type="match status" value="1"/>
</dbReference>
<keyword evidence="13" id="KW-0460">Magnesium</keyword>
<dbReference type="InterPro" id="IPR006390">
    <property type="entry name" value="DHP_synth_dom"/>
</dbReference>
<dbReference type="NCBIfam" id="TIGR01496">
    <property type="entry name" value="DHPS"/>
    <property type="match status" value="1"/>
</dbReference>
<evidence type="ECO:0000256" key="9">
    <source>
        <dbReference type="ARBA" id="ARBA00022679"/>
    </source>
</evidence>
<accession>A0A3N6PCS8</accession>
<evidence type="ECO:0000256" key="5">
    <source>
        <dbReference type="ARBA" id="ARBA00009951"/>
    </source>
</evidence>
<dbReference type="Gene3D" id="3.20.20.20">
    <property type="entry name" value="Dihydropteroate synthase-like"/>
    <property type="match status" value="1"/>
</dbReference>
<evidence type="ECO:0000256" key="10">
    <source>
        <dbReference type="ARBA" id="ARBA00022723"/>
    </source>
</evidence>
<dbReference type="EC" id="6.3.2.17" evidence="7"/>
<keyword evidence="12" id="KW-0067">ATP-binding</keyword>
<dbReference type="SUPFAM" id="SSF53244">
    <property type="entry name" value="MurD-like peptide ligases, peptide-binding domain"/>
    <property type="match status" value="1"/>
</dbReference>
<reference evidence="22 23" key="1">
    <citation type="submission" date="2018-10" db="EMBL/GenBank/DDBJ databases">
        <title>Natrarchaeobius chitinivorans gen. nov., sp. nov., and Natrarchaeobius haloalkaliphilus sp. nov., alkaliphilic, chitin-utilizing haloarchaea from hypersaline alkaline lakes.</title>
        <authorList>
            <person name="Sorokin D.Y."/>
            <person name="Elcheninov A.G."/>
            <person name="Kostrikina N.A."/>
            <person name="Bale N.J."/>
            <person name="Sinninghe Damste J.S."/>
            <person name="Khijniak T.V."/>
            <person name="Kublanov I.V."/>
            <person name="Toshchakov S.V."/>
        </authorList>
    </citation>
    <scope>NUCLEOTIDE SEQUENCE [LARGE SCALE GENOMIC DNA]</scope>
    <source>
        <strain evidence="22 23">AArcht4T</strain>
    </source>
</reference>
<evidence type="ECO:0000256" key="14">
    <source>
        <dbReference type="ARBA" id="ARBA00022909"/>
    </source>
</evidence>
<evidence type="ECO:0000256" key="12">
    <source>
        <dbReference type="ARBA" id="ARBA00022840"/>
    </source>
</evidence>
<dbReference type="EMBL" id="REGA01000002">
    <property type="protein sequence ID" value="RQG97339.1"/>
    <property type="molecule type" value="Genomic_DNA"/>
</dbReference>
<dbReference type="Gene3D" id="3.90.190.20">
    <property type="entry name" value="Mur ligase, C-terminal domain"/>
    <property type="match status" value="1"/>
</dbReference>
<dbReference type="InterPro" id="IPR013221">
    <property type="entry name" value="Mur_ligase_cen"/>
</dbReference>
<evidence type="ECO:0000256" key="20">
    <source>
        <dbReference type="SAM" id="MobiDB-lite"/>
    </source>
</evidence>
<keyword evidence="9 22" id="KW-0808">Transferase</keyword>
<evidence type="ECO:0000256" key="15">
    <source>
        <dbReference type="ARBA" id="ARBA00023268"/>
    </source>
</evidence>
<keyword evidence="15" id="KW-0511">Multifunctional enzyme</keyword>
<feature type="domain" description="Pterin-binding" evidence="21">
    <location>
        <begin position="567"/>
        <end position="817"/>
    </location>
</feature>
<dbReference type="InterPro" id="IPR001645">
    <property type="entry name" value="Folylpolyglutamate_synth"/>
</dbReference>
<keyword evidence="8" id="KW-0436">Ligase</keyword>
<evidence type="ECO:0000256" key="18">
    <source>
        <dbReference type="ARBA" id="ARBA00060901"/>
    </source>
</evidence>
<evidence type="ECO:0000259" key="21">
    <source>
        <dbReference type="PROSITE" id="PS50972"/>
    </source>
</evidence>
<comment type="function">
    <text evidence="17">Can complement an H.volcanii mutant strain that is thymidine auxotroph because it lacks the two dihydrofolate reductase genes encoded by hdrA and hdrB.</text>
</comment>
<dbReference type="InterPro" id="IPR000489">
    <property type="entry name" value="Pterin-binding_dom"/>
</dbReference>
<organism evidence="22 23">
    <name type="scientific">Natrarchaeobius chitinivorans</name>
    <dbReference type="NCBI Taxonomy" id="1679083"/>
    <lineage>
        <taxon>Archaea</taxon>
        <taxon>Methanobacteriati</taxon>
        <taxon>Methanobacteriota</taxon>
        <taxon>Stenosarchaea group</taxon>
        <taxon>Halobacteria</taxon>
        <taxon>Halobacteriales</taxon>
        <taxon>Natrialbaceae</taxon>
        <taxon>Natrarchaeobius</taxon>
    </lineage>
</organism>
<dbReference type="InterPro" id="IPR036615">
    <property type="entry name" value="Mur_ligase_C_dom_sf"/>
</dbReference>
<comment type="pathway">
    <text evidence="3">Cofactor biosynthesis; tetrahydrofolate biosynthesis; 7,8-dihydrofolate from 2-amino-4-hydroxy-6-hydroxymethyl-7,8-dihydropteridine diphosphate and 4-aminobenzoate: step 1/2.</text>
</comment>
<feature type="region of interest" description="Disordered" evidence="20">
    <location>
        <begin position="214"/>
        <end position="238"/>
    </location>
</feature>
<dbReference type="PROSITE" id="PS00793">
    <property type="entry name" value="DHPS_2"/>
    <property type="match status" value="1"/>
</dbReference>
<proteinExistence type="inferred from homology"/>
<keyword evidence="14" id="KW-0289">Folate biosynthesis</keyword>
<gene>
    <name evidence="22" type="primary">folP</name>
    <name evidence="22" type="ORF">EA473_04185</name>
</gene>
<dbReference type="PANTHER" id="PTHR20941:SF1">
    <property type="entry name" value="FOLIC ACID SYNTHESIS PROTEIN FOL1"/>
    <property type="match status" value="1"/>
</dbReference>
<dbReference type="SUPFAM" id="SSF51717">
    <property type="entry name" value="Dihydropteroate synthetase-like"/>
    <property type="match status" value="1"/>
</dbReference>
<comment type="catalytic activity">
    <reaction evidence="16">
        <text>(6S)-5,6,7,8-tetrahydrofolyl-(gamma-L-Glu)(n) + L-glutamate + ATP = (6S)-5,6,7,8-tetrahydrofolyl-(gamma-L-Glu)(n+1) + ADP + phosphate + H(+)</text>
        <dbReference type="Rhea" id="RHEA:10580"/>
        <dbReference type="Rhea" id="RHEA-COMP:14738"/>
        <dbReference type="Rhea" id="RHEA-COMP:14740"/>
        <dbReference type="ChEBI" id="CHEBI:15378"/>
        <dbReference type="ChEBI" id="CHEBI:29985"/>
        <dbReference type="ChEBI" id="CHEBI:30616"/>
        <dbReference type="ChEBI" id="CHEBI:43474"/>
        <dbReference type="ChEBI" id="CHEBI:141005"/>
        <dbReference type="ChEBI" id="CHEBI:456216"/>
        <dbReference type="EC" id="6.3.2.17"/>
    </reaction>
</comment>
<dbReference type="Gene3D" id="3.40.1190.10">
    <property type="entry name" value="Mur-like, catalytic domain"/>
    <property type="match status" value="1"/>
</dbReference>
<dbReference type="InterPro" id="IPR011005">
    <property type="entry name" value="Dihydropteroate_synth-like_sf"/>
</dbReference>
<evidence type="ECO:0000313" key="23">
    <source>
        <dbReference type="Proteomes" id="UP000282323"/>
    </source>
</evidence>
<dbReference type="InterPro" id="IPR036565">
    <property type="entry name" value="Mur-like_cat_sf"/>
</dbReference>
<evidence type="ECO:0000256" key="6">
    <source>
        <dbReference type="ARBA" id="ARBA00012458"/>
    </source>
</evidence>
<keyword evidence="11" id="KW-0547">Nucleotide-binding</keyword>
<evidence type="ECO:0000256" key="1">
    <source>
        <dbReference type="ARBA" id="ARBA00000012"/>
    </source>
</evidence>
<evidence type="ECO:0000256" key="3">
    <source>
        <dbReference type="ARBA" id="ARBA00004763"/>
    </source>
</evidence>
<name>A0A3N6PCS8_NATCH</name>
<dbReference type="SUPFAM" id="SSF53623">
    <property type="entry name" value="MurD-like peptide ligases, catalytic domain"/>
    <property type="match status" value="1"/>
</dbReference>
<evidence type="ECO:0000256" key="16">
    <source>
        <dbReference type="ARBA" id="ARBA00047493"/>
    </source>
</evidence>
<dbReference type="RefSeq" id="WP_124194394.1">
    <property type="nucleotide sequence ID" value="NZ_REGA01000002.1"/>
</dbReference>
<dbReference type="GO" id="GO:0004326">
    <property type="term" value="F:tetrahydrofolylpolyglutamate synthase activity"/>
    <property type="evidence" value="ECO:0007669"/>
    <property type="project" value="UniProtKB-EC"/>
</dbReference>
<dbReference type="Pfam" id="PF08245">
    <property type="entry name" value="Mur_ligase_M"/>
    <property type="match status" value="1"/>
</dbReference>
<dbReference type="EC" id="2.5.1.15" evidence="6"/>
<dbReference type="GO" id="GO:0046656">
    <property type="term" value="P:folic acid biosynthetic process"/>
    <property type="evidence" value="ECO:0007669"/>
    <property type="project" value="UniProtKB-KW"/>
</dbReference>
<evidence type="ECO:0000256" key="2">
    <source>
        <dbReference type="ARBA" id="ARBA00001946"/>
    </source>
</evidence>
<comment type="cofactor">
    <cofactor evidence="2">
        <name>Mg(2+)</name>
        <dbReference type="ChEBI" id="CHEBI:18420"/>
    </cofactor>
</comment>
<evidence type="ECO:0000256" key="4">
    <source>
        <dbReference type="ARBA" id="ARBA00005150"/>
    </source>
</evidence>
<dbReference type="Pfam" id="PF02875">
    <property type="entry name" value="Mur_ligase_C"/>
    <property type="match status" value="1"/>
</dbReference>
<comment type="catalytic activity">
    <reaction evidence="1">
        <text>(7,8-dihydropterin-6-yl)methyl diphosphate + 4-aminobenzoate = 7,8-dihydropteroate + diphosphate</text>
        <dbReference type="Rhea" id="RHEA:19949"/>
        <dbReference type="ChEBI" id="CHEBI:17836"/>
        <dbReference type="ChEBI" id="CHEBI:17839"/>
        <dbReference type="ChEBI" id="CHEBI:33019"/>
        <dbReference type="ChEBI" id="CHEBI:72950"/>
        <dbReference type="EC" id="2.5.1.15"/>
    </reaction>
</comment>
<dbReference type="FunFam" id="3.40.1190.10:FF:000011">
    <property type="entry name" value="Folylpolyglutamate synthase/dihydrofolate synthase"/>
    <property type="match status" value="1"/>
</dbReference>
<comment type="caution">
    <text evidence="22">The sequence shown here is derived from an EMBL/GenBank/DDBJ whole genome shotgun (WGS) entry which is preliminary data.</text>
</comment>
<comment type="pathway">
    <text evidence="4">Cofactor biosynthesis; tetrahydrofolylpolyglutamate biosynthesis.</text>
</comment>
<keyword evidence="10" id="KW-0479">Metal-binding</keyword>
<dbReference type="NCBIfam" id="TIGR01499">
    <property type="entry name" value="folC"/>
    <property type="match status" value="1"/>
</dbReference>
<evidence type="ECO:0000256" key="8">
    <source>
        <dbReference type="ARBA" id="ARBA00022598"/>
    </source>
</evidence>
<dbReference type="GO" id="GO:0046654">
    <property type="term" value="P:tetrahydrofolate biosynthetic process"/>
    <property type="evidence" value="ECO:0007669"/>
    <property type="project" value="TreeGrafter"/>
</dbReference>
<evidence type="ECO:0000256" key="11">
    <source>
        <dbReference type="ARBA" id="ARBA00022741"/>
    </source>
</evidence>
<comment type="similarity">
    <text evidence="5">In the C-terminal section; belongs to the DHPS family.</text>
</comment>
<evidence type="ECO:0000313" key="22">
    <source>
        <dbReference type="EMBL" id="RQG97339.1"/>
    </source>
</evidence>
<dbReference type="CDD" id="cd00739">
    <property type="entry name" value="DHPS"/>
    <property type="match status" value="1"/>
</dbReference>
<keyword evidence="23" id="KW-1185">Reference proteome</keyword>
<dbReference type="PROSITE" id="PS01012">
    <property type="entry name" value="FOLYLPOLYGLU_SYNT_2"/>
    <property type="match status" value="1"/>
</dbReference>
<dbReference type="GO" id="GO:0004156">
    <property type="term" value="F:dihydropteroate synthase activity"/>
    <property type="evidence" value="ECO:0007669"/>
    <property type="project" value="UniProtKB-EC"/>
</dbReference>
<dbReference type="GO" id="GO:0005524">
    <property type="term" value="F:ATP binding"/>
    <property type="evidence" value="ECO:0007669"/>
    <property type="project" value="UniProtKB-KW"/>
</dbReference>
<evidence type="ECO:0000256" key="19">
    <source>
        <dbReference type="ARBA" id="ARBA00068433"/>
    </source>
</evidence>
<dbReference type="OrthoDB" id="75177at2157"/>